<dbReference type="InterPro" id="IPR053178">
    <property type="entry name" value="Osmoadaptation_assoc"/>
</dbReference>
<evidence type="ECO:0000313" key="3">
    <source>
        <dbReference type="RefSeq" id="XP_033574356.1"/>
    </source>
</evidence>
<dbReference type="EMBL" id="MU003705">
    <property type="protein sequence ID" value="KAF2807392.1"/>
    <property type="molecule type" value="Genomic_DNA"/>
</dbReference>
<name>A0A6A6YF17_9PEZI</name>
<reference evidence="3" key="3">
    <citation type="submission" date="2025-04" db="UniProtKB">
        <authorList>
            <consortium name="RefSeq"/>
        </authorList>
    </citation>
    <scope>IDENTIFICATION</scope>
    <source>
        <strain evidence="3">CBS 304.34</strain>
    </source>
</reference>
<evidence type="ECO:0000313" key="2">
    <source>
        <dbReference type="Proteomes" id="UP000504636"/>
    </source>
</evidence>
<dbReference type="Proteomes" id="UP000504636">
    <property type="component" value="Unplaced"/>
</dbReference>
<dbReference type="PANTHER" id="PTHR38111:SF11">
    <property type="entry name" value="TRANSCRIPTION FACTOR DOMAIN-CONTAINING PROTEIN-RELATED"/>
    <property type="match status" value="1"/>
</dbReference>
<accession>A0A6A6YF17</accession>
<dbReference type="PANTHER" id="PTHR38111">
    <property type="entry name" value="ZN(2)-C6 FUNGAL-TYPE DOMAIN-CONTAINING PROTEIN-RELATED"/>
    <property type="match status" value="1"/>
</dbReference>
<dbReference type="AlphaFoldDB" id="A0A6A6YF17"/>
<evidence type="ECO:0000313" key="1">
    <source>
        <dbReference type="EMBL" id="KAF2807392.1"/>
    </source>
</evidence>
<organism evidence="1">
    <name type="scientific">Mytilinidion resinicola</name>
    <dbReference type="NCBI Taxonomy" id="574789"/>
    <lineage>
        <taxon>Eukaryota</taxon>
        <taxon>Fungi</taxon>
        <taxon>Dikarya</taxon>
        <taxon>Ascomycota</taxon>
        <taxon>Pezizomycotina</taxon>
        <taxon>Dothideomycetes</taxon>
        <taxon>Pleosporomycetidae</taxon>
        <taxon>Mytilinidiales</taxon>
        <taxon>Mytilinidiaceae</taxon>
        <taxon>Mytilinidion</taxon>
    </lineage>
</organism>
<dbReference type="GeneID" id="54469795"/>
<sequence>MHVLLELSNNRHEALDLAVKATSTAFCAMELANPAVLREACKLYGRALAAHSSCLTKERSNPNIHNIGLICTSVVLSLYEAMDGTSSAGFISHITGSTILMELALLEGHSQCLLQEVLYYVRFHQTFLSLLGRSDTPHSSNPLSYIGLSDKVPTVQRLLNLASVLLTFYPSAPMPQIPDAVILSQISKAIDDLWLEYTTTSARLSSNTITWTDSSGVHYRDAMTALILMYFSAVHVLHALASSSSEHELDAYSTADVIDYHARILNAAAFLYQKRIGCAYNRMSLPLYLVAVHGPLAVQRMHARNYFEHWRLGGTMAGISKLALERMEEVETTQPLFDNRGLEMKLPARLGVAG</sequence>
<protein>
    <submittedName>
        <fullName evidence="1 3">Uncharacterized protein</fullName>
    </submittedName>
</protein>
<reference evidence="1 3" key="1">
    <citation type="journal article" date="2020" name="Stud. Mycol.">
        <title>101 Dothideomycetes genomes: a test case for predicting lifestyles and emergence of pathogens.</title>
        <authorList>
            <person name="Haridas S."/>
            <person name="Albert R."/>
            <person name="Binder M."/>
            <person name="Bloem J."/>
            <person name="Labutti K."/>
            <person name="Salamov A."/>
            <person name="Andreopoulos B."/>
            <person name="Baker S."/>
            <person name="Barry K."/>
            <person name="Bills G."/>
            <person name="Bluhm B."/>
            <person name="Cannon C."/>
            <person name="Castanera R."/>
            <person name="Culley D."/>
            <person name="Daum C."/>
            <person name="Ezra D."/>
            <person name="Gonzalez J."/>
            <person name="Henrissat B."/>
            <person name="Kuo A."/>
            <person name="Liang C."/>
            <person name="Lipzen A."/>
            <person name="Lutzoni F."/>
            <person name="Magnuson J."/>
            <person name="Mondo S."/>
            <person name="Nolan M."/>
            <person name="Ohm R."/>
            <person name="Pangilinan J."/>
            <person name="Park H.-J."/>
            <person name="Ramirez L."/>
            <person name="Alfaro M."/>
            <person name="Sun H."/>
            <person name="Tritt A."/>
            <person name="Yoshinaga Y."/>
            <person name="Zwiers L.-H."/>
            <person name="Turgeon B."/>
            <person name="Goodwin S."/>
            <person name="Spatafora J."/>
            <person name="Crous P."/>
            <person name="Grigoriev I."/>
        </authorList>
    </citation>
    <scope>NUCLEOTIDE SEQUENCE</scope>
    <source>
        <strain evidence="1 3">CBS 304.34</strain>
    </source>
</reference>
<reference evidence="3" key="2">
    <citation type="submission" date="2020-04" db="EMBL/GenBank/DDBJ databases">
        <authorList>
            <consortium name="NCBI Genome Project"/>
        </authorList>
    </citation>
    <scope>NUCLEOTIDE SEQUENCE</scope>
    <source>
        <strain evidence="3">CBS 304.34</strain>
    </source>
</reference>
<dbReference type="RefSeq" id="XP_033574356.1">
    <property type="nucleotide sequence ID" value="XM_033728902.1"/>
</dbReference>
<keyword evidence="2" id="KW-1185">Reference proteome</keyword>
<gene>
    <name evidence="1 3" type="ORF">BDZ99DRAFT_79522</name>
</gene>
<proteinExistence type="predicted"/>
<dbReference type="OrthoDB" id="3525185at2759"/>